<dbReference type="InterPro" id="IPR058240">
    <property type="entry name" value="rSAM_sf"/>
</dbReference>
<evidence type="ECO:0000256" key="7">
    <source>
        <dbReference type="ARBA" id="ARBA00022898"/>
    </source>
</evidence>
<evidence type="ECO:0000256" key="2">
    <source>
        <dbReference type="ARBA" id="ARBA00001966"/>
    </source>
</evidence>
<dbReference type="Pfam" id="PF04055">
    <property type="entry name" value="Radical_SAM"/>
    <property type="match status" value="1"/>
</dbReference>
<dbReference type="SUPFAM" id="SSF102114">
    <property type="entry name" value="Radical SAM enzymes"/>
    <property type="match status" value="1"/>
</dbReference>
<evidence type="ECO:0000256" key="4">
    <source>
        <dbReference type="ARBA" id="ARBA00022485"/>
    </source>
</evidence>
<keyword evidence="5" id="KW-0949">S-adenosyl-L-methionine</keyword>
<dbReference type="SFLD" id="SFLDS00029">
    <property type="entry name" value="Radical_SAM"/>
    <property type="match status" value="1"/>
</dbReference>
<accession>A0ABW6CRU4</accession>
<evidence type="ECO:0000256" key="8">
    <source>
        <dbReference type="ARBA" id="ARBA00023004"/>
    </source>
</evidence>
<keyword evidence="9" id="KW-0411">Iron-sulfur</keyword>
<comment type="similarity">
    <text evidence="3">Belongs to the radical SAM superfamily. KamA family.</text>
</comment>
<evidence type="ECO:0000256" key="5">
    <source>
        <dbReference type="ARBA" id="ARBA00022691"/>
    </source>
</evidence>
<protein>
    <submittedName>
        <fullName evidence="13">Lysine-2,3-aminomutase-like protein</fullName>
    </submittedName>
</protein>
<dbReference type="Pfam" id="PF12544">
    <property type="entry name" value="LAM_C"/>
    <property type="match status" value="1"/>
</dbReference>
<keyword evidence="8" id="KW-0408">Iron</keyword>
<evidence type="ECO:0000256" key="6">
    <source>
        <dbReference type="ARBA" id="ARBA00022723"/>
    </source>
</evidence>
<dbReference type="PANTHER" id="PTHR30538:SF1">
    <property type="entry name" value="L-LYSINE 2,3-AMINOMUTASE"/>
    <property type="match status" value="1"/>
</dbReference>
<dbReference type="InterPro" id="IPR007197">
    <property type="entry name" value="rSAM"/>
</dbReference>
<dbReference type="EMBL" id="JAOTJD010000034">
    <property type="protein sequence ID" value="MFD3265519.1"/>
    <property type="molecule type" value="Genomic_DNA"/>
</dbReference>
<feature type="region of interest" description="Disordered" evidence="11">
    <location>
        <begin position="316"/>
        <end position="339"/>
    </location>
</feature>
<gene>
    <name evidence="13" type="ORF">OCL97_16295</name>
</gene>
<dbReference type="NCBIfam" id="TIGR00238">
    <property type="entry name" value="KamA family radical SAM protein"/>
    <property type="match status" value="1"/>
</dbReference>
<dbReference type="PIRSF" id="PIRSF004911">
    <property type="entry name" value="DUF160"/>
    <property type="match status" value="1"/>
</dbReference>
<keyword evidence="10" id="KW-0413">Isomerase</keyword>
<dbReference type="InterPro" id="IPR003739">
    <property type="entry name" value="Lys_aminomutase/Glu_NH3_mut"/>
</dbReference>
<dbReference type="PROSITE" id="PS51918">
    <property type="entry name" value="RADICAL_SAM"/>
    <property type="match status" value="1"/>
</dbReference>
<feature type="domain" description="Radical SAM core" evidence="12">
    <location>
        <begin position="84"/>
        <end position="298"/>
    </location>
</feature>
<dbReference type="RefSeq" id="WP_377370932.1">
    <property type="nucleotide sequence ID" value="NZ_JAOTJD010000034.1"/>
</dbReference>
<comment type="caution">
    <text evidence="13">The sequence shown here is derived from an EMBL/GenBank/DDBJ whole genome shotgun (WGS) entry which is preliminary data.</text>
</comment>
<evidence type="ECO:0000256" key="10">
    <source>
        <dbReference type="ARBA" id="ARBA00023235"/>
    </source>
</evidence>
<keyword evidence="6" id="KW-0479">Metal-binding</keyword>
<evidence type="ECO:0000259" key="12">
    <source>
        <dbReference type="PROSITE" id="PS51918"/>
    </source>
</evidence>
<dbReference type="SFLD" id="SFLDG01070">
    <property type="entry name" value="PLP-dependent"/>
    <property type="match status" value="1"/>
</dbReference>
<dbReference type="CDD" id="cd01335">
    <property type="entry name" value="Radical_SAM"/>
    <property type="match status" value="1"/>
</dbReference>
<evidence type="ECO:0000256" key="1">
    <source>
        <dbReference type="ARBA" id="ARBA00001933"/>
    </source>
</evidence>
<dbReference type="Gene3D" id="3.20.20.70">
    <property type="entry name" value="Aldolase class I"/>
    <property type="match status" value="1"/>
</dbReference>
<keyword evidence="7" id="KW-0663">Pyridoxal phosphate</keyword>
<dbReference type="NCBIfam" id="TIGR03822">
    <property type="entry name" value="AblA_like_2"/>
    <property type="match status" value="1"/>
</dbReference>
<organism evidence="13 14">
    <name type="scientific">Phenylobacterium ferrooxidans</name>
    <dbReference type="NCBI Taxonomy" id="2982689"/>
    <lineage>
        <taxon>Bacteria</taxon>
        <taxon>Pseudomonadati</taxon>
        <taxon>Pseudomonadota</taxon>
        <taxon>Alphaproteobacteria</taxon>
        <taxon>Caulobacterales</taxon>
        <taxon>Caulobacteraceae</taxon>
        <taxon>Phenylobacterium</taxon>
    </lineage>
</organism>
<name>A0ABW6CRU4_9CAUL</name>
<keyword evidence="14" id="KW-1185">Reference proteome</keyword>
<evidence type="ECO:0000256" key="11">
    <source>
        <dbReference type="SAM" id="MobiDB-lite"/>
    </source>
</evidence>
<comment type="cofactor">
    <cofactor evidence="1">
        <name>pyridoxal 5'-phosphate</name>
        <dbReference type="ChEBI" id="CHEBI:597326"/>
    </cofactor>
</comment>
<evidence type="ECO:0000256" key="3">
    <source>
        <dbReference type="ARBA" id="ARBA00008703"/>
    </source>
</evidence>
<dbReference type="PANTHER" id="PTHR30538">
    <property type="entry name" value="LYSINE 2,3-AMINOMUTASE-RELATED"/>
    <property type="match status" value="1"/>
</dbReference>
<reference evidence="13 14" key="1">
    <citation type="submission" date="2022-09" db="EMBL/GenBank/DDBJ databases">
        <title>New species of Phenylobacterium.</title>
        <authorList>
            <person name="Mieszkin S."/>
        </authorList>
    </citation>
    <scope>NUCLEOTIDE SEQUENCE [LARGE SCALE GENOMIC DNA]</scope>
    <source>
        <strain evidence="13 14">HK31-G</strain>
    </source>
</reference>
<proteinExistence type="inferred from homology"/>
<evidence type="ECO:0000313" key="13">
    <source>
        <dbReference type="EMBL" id="MFD3265519.1"/>
    </source>
</evidence>
<dbReference type="InterPro" id="IPR022447">
    <property type="entry name" value="Lys_aminomutase-rel"/>
</dbReference>
<comment type="cofactor">
    <cofactor evidence="2">
        <name>[4Fe-4S] cluster</name>
        <dbReference type="ChEBI" id="CHEBI:49883"/>
    </cofactor>
</comment>
<dbReference type="InterPro" id="IPR013785">
    <property type="entry name" value="Aldolase_TIM"/>
</dbReference>
<sequence>MTSTLRTLPALARAGLIEAERLPALERVAAQYAVAVTPAMAELMDEPGVARQFLPDLAELEVQPGEDADPVGDLTHMPVEGIVHRYPDRVLLKVTHTCAVYCRFCFRREMVGPTAEVPALAGKALDAAIAYIAGRPEVWEVILTGGDPLVLSPRRLSAIMGRLAKIEHVKVLRIHTRVPAVDPAAVTDELVAALNAPGKAVYVALHANHASELTPAARAACAKFVDAGIPMVGQTVLLKGVNDDPAVLEALLRAMVESRIKPYYLHHGDLARGTSHLRTTLEAGQAIMRELRGRLSGLAQPTYVLDIPGGHGKVPVGPDYLASEGEVEDPNGGFHPYRP</sequence>
<dbReference type="InterPro" id="IPR025895">
    <property type="entry name" value="LAM_C_dom"/>
</dbReference>
<evidence type="ECO:0000256" key="9">
    <source>
        <dbReference type="ARBA" id="ARBA00023014"/>
    </source>
</evidence>
<evidence type="ECO:0000313" key="14">
    <source>
        <dbReference type="Proteomes" id="UP001598130"/>
    </source>
</evidence>
<dbReference type="Proteomes" id="UP001598130">
    <property type="component" value="Unassembled WGS sequence"/>
</dbReference>
<keyword evidence="4" id="KW-0004">4Fe-4S</keyword>